<dbReference type="PANTHER" id="PTHR33824">
    <property type="entry name" value="POLYKETIDE CYCLASE/DEHYDRASE AND LIPID TRANSPORT SUPERFAMILY PROTEIN"/>
    <property type="match status" value="1"/>
</dbReference>
<dbReference type="InterPro" id="IPR047137">
    <property type="entry name" value="ORF3"/>
</dbReference>
<dbReference type="Gene3D" id="3.30.530.20">
    <property type="match status" value="1"/>
</dbReference>
<accession>A0A061QUS6</accession>
<dbReference type="EMBL" id="GBEZ01022419">
    <property type="protein sequence ID" value="JAC64422.1"/>
    <property type="molecule type" value="Transcribed_RNA"/>
</dbReference>
<proteinExistence type="predicted"/>
<organism evidence="1">
    <name type="scientific">Tetraselmis sp. GSL018</name>
    <dbReference type="NCBI Taxonomy" id="582737"/>
    <lineage>
        <taxon>Eukaryota</taxon>
        <taxon>Viridiplantae</taxon>
        <taxon>Chlorophyta</taxon>
        <taxon>core chlorophytes</taxon>
        <taxon>Chlorodendrophyceae</taxon>
        <taxon>Chlorodendrales</taxon>
        <taxon>Chlorodendraceae</taxon>
        <taxon>Tetraselmis</taxon>
    </lineage>
</organism>
<dbReference type="PANTHER" id="PTHR33824:SF7">
    <property type="entry name" value="POLYKETIDE CYCLASE_DEHYDRASE AND LIPID TRANSPORT SUPERFAMILY PROTEIN"/>
    <property type="match status" value="1"/>
</dbReference>
<evidence type="ECO:0000313" key="1">
    <source>
        <dbReference type="EMBL" id="JAC64422.1"/>
    </source>
</evidence>
<gene>
    <name evidence="1" type="ORF">TSPGSL018_18342</name>
</gene>
<dbReference type="SUPFAM" id="SSF55961">
    <property type="entry name" value="Bet v1-like"/>
    <property type="match status" value="1"/>
</dbReference>
<protein>
    <recommendedName>
        <fullName evidence="2">Coenzyme Q-binding protein COQ10 START domain-containing protein</fullName>
    </recommendedName>
</protein>
<dbReference type="InterPro" id="IPR023393">
    <property type="entry name" value="START-like_dom_sf"/>
</dbReference>
<sequence length="246" mass="27867">MSKSLNCLSLNLPSSSRFVQQRKEPCVVLRPKGTLPQPRVFPSQIDKNRRNQYLFFSMKPGPSIGPTSPVHGPVDSDKIFGYTPYDMVSYCTDKTSISATVEVIAPREACFLAWKNRRNHMQFLTLVEEIGYDSDESTTTFYMFLYRWAKLPTLQLVSEIERTEIVPGELIKFQNKDQSDEEMLPLEGAVRFEGSGSGSTSVTLEISYAIPNLLLEHVGKFPIEQNIKDIIHDNLMRFKAFVEGSG</sequence>
<reference evidence="1" key="1">
    <citation type="submission" date="2014-05" db="EMBL/GenBank/DDBJ databases">
        <title>The transcriptome of the halophilic microalga Tetraselmis sp. GSL018 isolated from the Great Salt Lake, Utah.</title>
        <authorList>
            <person name="Jinkerson R.E."/>
            <person name="D'Adamo S."/>
            <person name="Posewitz M.C."/>
        </authorList>
    </citation>
    <scope>NUCLEOTIDE SEQUENCE</scope>
    <source>
        <strain evidence="1">GSL018</strain>
    </source>
</reference>
<name>A0A061QUS6_9CHLO</name>
<dbReference type="AlphaFoldDB" id="A0A061QUS6"/>
<evidence type="ECO:0008006" key="2">
    <source>
        <dbReference type="Google" id="ProtNLM"/>
    </source>
</evidence>